<protein>
    <submittedName>
        <fullName evidence="2">Uncharacterized protein</fullName>
    </submittedName>
</protein>
<comment type="caution">
    <text evidence="2">The sequence shown here is derived from an EMBL/GenBank/DDBJ whole genome shotgun (WGS) entry which is preliminary data.</text>
</comment>
<evidence type="ECO:0000313" key="3">
    <source>
        <dbReference type="Proteomes" id="UP001285354"/>
    </source>
</evidence>
<evidence type="ECO:0000256" key="1">
    <source>
        <dbReference type="SAM" id="SignalP"/>
    </source>
</evidence>
<dbReference type="Proteomes" id="UP001285354">
    <property type="component" value="Unassembled WGS sequence"/>
</dbReference>
<accession>A0AAD9SW16</accession>
<name>A0AAD9SW16_9HELO</name>
<gene>
    <name evidence="2" type="ORF">QTJ16_006671</name>
</gene>
<dbReference type="AlphaFoldDB" id="A0AAD9SW16"/>
<dbReference type="EMBL" id="JAUBYV010000011">
    <property type="protein sequence ID" value="KAK2624037.1"/>
    <property type="molecule type" value="Genomic_DNA"/>
</dbReference>
<proteinExistence type="predicted"/>
<feature type="signal peptide" evidence="1">
    <location>
        <begin position="1"/>
        <end position="18"/>
    </location>
</feature>
<evidence type="ECO:0000313" key="2">
    <source>
        <dbReference type="EMBL" id="KAK2624037.1"/>
    </source>
</evidence>
<sequence>MKLSLVAFIAAQAIAVSAITAKCGPPASLSTAYICMRLPSSAQYTRSVG</sequence>
<feature type="chain" id="PRO_5042113269" evidence="1">
    <location>
        <begin position="19"/>
        <end position="49"/>
    </location>
</feature>
<keyword evidence="1" id="KW-0732">Signal</keyword>
<keyword evidence="3" id="KW-1185">Reference proteome</keyword>
<organism evidence="2 3">
    <name type="scientific">Diplocarpon rosae</name>
    <dbReference type="NCBI Taxonomy" id="946125"/>
    <lineage>
        <taxon>Eukaryota</taxon>
        <taxon>Fungi</taxon>
        <taxon>Dikarya</taxon>
        <taxon>Ascomycota</taxon>
        <taxon>Pezizomycotina</taxon>
        <taxon>Leotiomycetes</taxon>
        <taxon>Helotiales</taxon>
        <taxon>Drepanopezizaceae</taxon>
        <taxon>Diplocarpon</taxon>
    </lineage>
</organism>
<reference evidence="2" key="1">
    <citation type="submission" date="2023-06" db="EMBL/GenBank/DDBJ databases">
        <title>Draft genome of Marssonina rosae.</title>
        <authorList>
            <person name="Cheng Q."/>
        </authorList>
    </citation>
    <scope>NUCLEOTIDE SEQUENCE</scope>
    <source>
        <strain evidence="2">R4</strain>
    </source>
</reference>